<dbReference type="RefSeq" id="WP_014802365.1">
    <property type="nucleotide sequence ID" value="NC_018020.1"/>
</dbReference>
<dbReference type="InterPro" id="IPR009875">
    <property type="entry name" value="PilZ_domain"/>
</dbReference>
<dbReference type="Proteomes" id="UP000006048">
    <property type="component" value="Chromosome"/>
</dbReference>
<keyword evidence="3" id="KW-1185">Reference proteome</keyword>
<dbReference type="SUPFAM" id="SSF141371">
    <property type="entry name" value="PilZ domain-like"/>
    <property type="match status" value="1"/>
</dbReference>
<dbReference type="OrthoDB" id="324336at2"/>
<dbReference type="EMBL" id="CP002959">
    <property type="protein sequence ID" value="AFM11849.1"/>
    <property type="molecule type" value="Genomic_DNA"/>
</dbReference>
<dbReference type="AlphaFoldDB" id="I4B3J2"/>
<gene>
    <name evidence="2" type="ordered locus">Turpa_1201</name>
</gene>
<sequence length="207" mass="23761">MSILRQSLALQIMPIDDNPEGNRYQGVLENLGDTHLTVRVDEDFLNAPLSEPVRVDFTMSNFRFRFDSQVEAARQGNLIRILKPTKLYKSVIRKGQRLKLDAVIGYNVWTEPGRYEAVITDLSPIGLRMITDRQLPKNTLISVNVYLPGKSLRFICQGLVRWCTRETTEERRYTCGVLFTTLSNESTKRVEKFVAEELQKNPGLEPL</sequence>
<dbReference type="KEGG" id="tpx:Turpa_1201"/>
<protein>
    <submittedName>
        <fullName evidence="2">Type IV pilus assembly PilZ</fullName>
    </submittedName>
</protein>
<proteinExistence type="predicted"/>
<organism evidence="2 3">
    <name type="scientific">Turneriella parva (strain ATCC BAA-1111 / DSM 21527 / NCTC 11395 / H)</name>
    <name type="common">Leptospira parva</name>
    <dbReference type="NCBI Taxonomy" id="869212"/>
    <lineage>
        <taxon>Bacteria</taxon>
        <taxon>Pseudomonadati</taxon>
        <taxon>Spirochaetota</taxon>
        <taxon>Spirochaetia</taxon>
        <taxon>Leptospirales</taxon>
        <taxon>Leptospiraceae</taxon>
        <taxon>Turneriella</taxon>
    </lineage>
</organism>
<dbReference type="STRING" id="869212.Turpa_1201"/>
<dbReference type="Gene3D" id="2.40.10.220">
    <property type="entry name" value="predicted glycosyltransferase like domains"/>
    <property type="match status" value="1"/>
</dbReference>
<name>I4B3J2_TURPD</name>
<dbReference type="Pfam" id="PF07238">
    <property type="entry name" value="PilZ"/>
    <property type="match status" value="1"/>
</dbReference>
<evidence type="ECO:0000313" key="3">
    <source>
        <dbReference type="Proteomes" id="UP000006048"/>
    </source>
</evidence>
<evidence type="ECO:0000313" key="2">
    <source>
        <dbReference type="EMBL" id="AFM11849.1"/>
    </source>
</evidence>
<evidence type="ECO:0000259" key="1">
    <source>
        <dbReference type="Pfam" id="PF07238"/>
    </source>
</evidence>
<feature type="domain" description="PilZ" evidence="1">
    <location>
        <begin position="93"/>
        <end position="195"/>
    </location>
</feature>
<dbReference type="GO" id="GO:0035438">
    <property type="term" value="F:cyclic-di-GMP binding"/>
    <property type="evidence" value="ECO:0007669"/>
    <property type="project" value="InterPro"/>
</dbReference>
<accession>I4B3J2</accession>
<reference evidence="2 3" key="1">
    <citation type="submission" date="2012-06" db="EMBL/GenBank/DDBJ databases">
        <title>The complete chromosome of genome of Turneriella parva DSM 21527.</title>
        <authorList>
            <consortium name="US DOE Joint Genome Institute (JGI-PGF)"/>
            <person name="Lucas S."/>
            <person name="Han J."/>
            <person name="Lapidus A."/>
            <person name="Bruce D."/>
            <person name="Goodwin L."/>
            <person name="Pitluck S."/>
            <person name="Peters L."/>
            <person name="Kyrpides N."/>
            <person name="Mavromatis K."/>
            <person name="Ivanova N."/>
            <person name="Mikhailova N."/>
            <person name="Chertkov O."/>
            <person name="Detter J.C."/>
            <person name="Tapia R."/>
            <person name="Han C."/>
            <person name="Land M."/>
            <person name="Hauser L."/>
            <person name="Markowitz V."/>
            <person name="Cheng J.-F."/>
            <person name="Hugenholtz P."/>
            <person name="Woyke T."/>
            <person name="Wu D."/>
            <person name="Gronow S."/>
            <person name="Wellnitz S."/>
            <person name="Brambilla E."/>
            <person name="Klenk H.-P."/>
            <person name="Eisen J.A."/>
        </authorList>
    </citation>
    <scope>NUCLEOTIDE SEQUENCE [LARGE SCALE GENOMIC DNA]</scope>
    <source>
        <strain evidence="3">ATCC BAA-1111 / DSM 21527 / NCTC 11395 / H</strain>
    </source>
</reference>
<dbReference type="HOGENOM" id="CLU_1325887_0_0_12"/>